<gene>
    <name evidence="2" type="ORF">SAMN06296273_2733</name>
</gene>
<evidence type="ECO:0000256" key="1">
    <source>
        <dbReference type="SAM" id="MobiDB-lite"/>
    </source>
</evidence>
<dbReference type="Proteomes" id="UP000242498">
    <property type="component" value="Chromosome I"/>
</dbReference>
<name>A0A285C1B6_9PROT</name>
<dbReference type="EMBL" id="LT907782">
    <property type="protein sequence ID" value="SNX61279.1"/>
    <property type="molecule type" value="Genomic_DNA"/>
</dbReference>
<feature type="region of interest" description="Disordered" evidence="1">
    <location>
        <begin position="1"/>
        <end position="29"/>
    </location>
</feature>
<evidence type="ECO:0000313" key="2">
    <source>
        <dbReference type="EMBL" id="SNX61279.1"/>
    </source>
</evidence>
<sequence>MAAQSKSTSARRKSKSVSPIATPANVSHIDPERRKGYALRDWYEEFSDFLRPLQDNEFALVQKTVLLILKKPERKKPEKSEVIKFSARKNNL</sequence>
<reference evidence="2 3" key="1">
    <citation type="submission" date="2017-08" db="EMBL/GenBank/DDBJ databases">
        <authorList>
            <person name="de Groot N.N."/>
        </authorList>
    </citation>
    <scope>NUCLEOTIDE SEQUENCE [LARGE SCALE GENOMIC DNA]</scope>
    <source>
        <strain evidence="2 3">Nm15</strain>
    </source>
</reference>
<accession>A0A285C1B6</accession>
<protein>
    <submittedName>
        <fullName evidence="2">Uncharacterized protein</fullName>
    </submittedName>
</protein>
<organism evidence="2 3">
    <name type="scientific">Nitrosomonas ureae</name>
    <dbReference type="NCBI Taxonomy" id="44577"/>
    <lineage>
        <taxon>Bacteria</taxon>
        <taxon>Pseudomonadati</taxon>
        <taxon>Pseudomonadota</taxon>
        <taxon>Betaproteobacteria</taxon>
        <taxon>Nitrosomonadales</taxon>
        <taxon>Nitrosomonadaceae</taxon>
        <taxon>Nitrosomonas</taxon>
    </lineage>
</organism>
<proteinExistence type="predicted"/>
<dbReference type="AlphaFoldDB" id="A0A285C1B6"/>
<evidence type="ECO:0000313" key="3">
    <source>
        <dbReference type="Proteomes" id="UP000242498"/>
    </source>
</evidence>